<comment type="subcellular location">
    <subcellularLocation>
        <location evidence="1">Cell inner membrane</location>
        <topology evidence="1">Multi-pass membrane protein</topology>
    </subcellularLocation>
</comment>
<dbReference type="GO" id="GO:0006811">
    <property type="term" value="P:monoatomic ion transport"/>
    <property type="evidence" value="ECO:0007669"/>
    <property type="project" value="UniProtKB-KW"/>
</dbReference>
<dbReference type="GO" id="GO:0042910">
    <property type="term" value="F:xenobiotic transmembrane transporter activity"/>
    <property type="evidence" value="ECO:0007669"/>
    <property type="project" value="InterPro"/>
</dbReference>
<evidence type="ECO:0000256" key="9">
    <source>
        <dbReference type="ARBA" id="ARBA00031636"/>
    </source>
</evidence>
<feature type="transmembrane region" description="Helical" evidence="10">
    <location>
        <begin position="389"/>
        <end position="409"/>
    </location>
</feature>
<sequence length="470" mass="50795">MRRAADHWWTESKKLAKLTGPILIAQLTQMLMSVVDTVMAGRVSAVDLAAVSVGASIWLPSTLLVFGLALALAPIISHFDGAQKQHKIANIVQQGFYAALIGSLVCVAVILSAPLILNAMNVEDGFRIITLDYLFYLLWAVPALVIYMVLRNFCEGLSHTMPSLVIGIIGLLVNIPANYILIYGKFGAPALGGAGCGVATAIVLWVMALGLVLYVLWAKRFKSLTLFKHWHRPDWDDIWYIIRLGFPIATSMFFEVSLFAAAALVIAPLGATVVASHQIALNISSLVYMVPLSLSMAVTLRVGFALGAGNPANAMLSHKLATWYGMTFAGINGLIMYLGGAWLASLYTNDQAVIQLAATLMGLAAIFTLSDTFQAVAMGTLRGYKDTKVVMFITFLSYWPLGLTVGILLSLTDVIVPAMGAAGMWIGFIVGLSCAAVLLTWRLRVVSRRYAREHQLNLNGDADAELQARQ</sequence>
<feature type="transmembrane region" description="Helical" evidence="10">
    <location>
        <begin position="55"/>
        <end position="76"/>
    </location>
</feature>
<evidence type="ECO:0000256" key="10">
    <source>
        <dbReference type="SAM" id="Phobius"/>
    </source>
</evidence>
<feature type="transmembrane region" description="Helical" evidence="10">
    <location>
        <begin position="162"/>
        <end position="184"/>
    </location>
</feature>
<dbReference type="CDD" id="cd13131">
    <property type="entry name" value="MATE_NorM_like"/>
    <property type="match status" value="1"/>
</dbReference>
<comment type="caution">
    <text evidence="11">The sequence shown here is derived from an EMBL/GenBank/DDBJ whole genome shotgun (WGS) entry which is preliminary data.</text>
</comment>
<dbReference type="InterPro" id="IPR050222">
    <property type="entry name" value="MATE_MdtK"/>
</dbReference>
<dbReference type="NCBIfam" id="TIGR00797">
    <property type="entry name" value="matE"/>
    <property type="match status" value="1"/>
</dbReference>
<evidence type="ECO:0000256" key="4">
    <source>
        <dbReference type="ARBA" id="ARBA00022475"/>
    </source>
</evidence>
<reference evidence="12" key="1">
    <citation type="journal article" date="2018" name="Front. Microbiol.">
        <title>Genome-Based Analysis Reveals the Taxonomy and Diversity of the Family Idiomarinaceae.</title>
        <authorList>
            <person name="Liu Y."/>
            <person name="Lai Q."/>
            <person name="Shao Z."/>
        </authorList>
    </citation>
    <scope>NUCLEOTIDE SEQUENCE [LARGE SCALE GENOMIC DNA]</scope>
    <source>
        <strain evidence="12">BH195</strain>
    </source>
</reference>
<dbReference type="Proteomes" id="UP000287198">
    <property type="component" value="Unassembled WGS sequence"/>
</dbReference>
<gene>
    <name evidence="11" type="ORF">CWI69_01920</name>
</gene>
<dbReference type="OrthoDB" id="9780160at2"/>
<keyword evidence="5 10" id="KW-0812">Transmembrane</keyword>
<evidence type="ECO:0000256" key="2">
    <source>
        <dbReference type="ARBA" id="ARBA00022448"/>
    </source>
</evidence>
<feature type="transmembrane region" description="Helical" evidence="10">
    <location>
        <begin position="286"/>
        <end position="308"/>
    </location>
</feature>
<organism evidence="11 12">
    <name type="scientific">Pseudidiomarina halophila</name>
    <dbReference type="NCBI Taxonomy" id="1449799"/>
    <lineage>
        <taxon>Bacteria</taxon>
        <taxon>Pseudomonadati</taxon>
        <taxon>Pseudomonadota</taxon>
        <taxon>Gammaproteobacteria</taxon>
        <taxon>Alteromonadales</taxon>
        <taxon>Idiomarinaceae</taxon>
        <taxon>Pseudidiomarina</taxon>
    </lineage>
</organism>
<proteinExistence type="predicted"/>
<evidence type="ECO:0000256" key="3">
    <source>
        <dbReference type="ARBA" id="ARBA00022449"/>
    </source>
</evidence>
<evidence type="ECO:0000256" key="7">
    <source>
        <dbReference type="ARBA" id="ARBA00023065"/>
    </source>
</evidence>
<dbReference type="GO" id="GO:0005886">
    <property type="term" value="C:plasma membrane"/>
    <property type="evidence" value="ECO:0007669"/>
    <property type="project" value="UniProtKB-SubCell"/>
</dbReference>
<evidence type="ECO:0000256" key="6">
    <source>
        <dbReference type="ARBA" id="ARBA00022989"/>
    </source>
</evidence>
<keyword evidence="8 10" id="KW-0472">Membrane</keyword>
<evidence type="ECO:0000313" key="12">
    <source>
        <dbReference type="Proteomes" id="UP000287198"/>
    </source>
</evidence>
<protein>
    <recommendedName>
        <fullName evidence="9">Multidrug-efflux transporter</fullName>
    </recommendedName>
</protein>
<name>A0A432XZW0_9GAMM</name>
<feature type="transmembrane region" description="Helical" evidence="10">
    <location>
        <begin position="356"/>
        <end position="377"/>
    </location>
</feature>
<accession>A0A432XZW0</accession>
<feature type="transmembrane region" description="Helical" evidence="10">
    <location>
        <begin position="238"/>
        <end position="266"/>
    </location>
</feature>
<dbReference type="InterPro" id="IPR002528">
    <property type="entry name" value="MATE_fam"/>
</dbReference>
<keyword evidence="4" id="KW-1003">Cell membrane</keyword>
<keyword evidence="12" id="KW-1185">Reference proteome</keyword>
<feature type="transmembrane region" description="Helical" evidence="10">
    <location>
        <begin position="190"/>
        <end position="217"/>
    </location>
</feature>
<feature type="transmembrane region" description="Helical" evidence="10">
    <location>
        <begin position="96"/>
        <end position="117"/>
    </location>
</feature>
<keyword evidence="3" id="KW-0050">Antiport</keyword>
<feature type="transmembrane region" description="Helical" evidence="10">
    <location>
        <begin position="320"/>
        <end position="344"/>
    </location>
</feature>
<dbReference type="AlphaFoldDB" id="A0A432XZW0"/>
<keyword evidence="6 10" id="KW-1133">Transmembrane helix</keyword>
<evidence type="ECO:0000256" key="8">
    <source>
        <dbReference type="ARBA" id="ARBA00023136"/>
    </source>
</evidence>
<dbReference type="PIRSF" id="PIRSF006603">
    <property type="entry name" value="DinF"/>
    <property type="match status" value="1"/>
</dbReference>
<dbReference type="PANTHER" id="PTHR43298">
    <property type="entry name" value="MULTIDRUG RESISTANCE PROTEIN NORM-RELATED"/>
    <property type="match status" value="1"/>
</dbReference>
<dbReference type="GO" id="GO:0015297">
    <property type="term" value="F:antiporter activity"/>
    <property type="evidence" value="ECO:0007669"/>
    <property type="project" value="UniProtKB-KW"/>
</dbReference>
<dbReference type="PANTHER" id="PTHR43298:SF2">
    <property type="entry name" value="FMN_FAD EXPORTER YEEO-RELATED"/>
    <property type="match status" value="1"/>
</dbReference>
<dbReference type="InterPro" id="IPR048279">
    <property type="entry name" value="MdtK-like"/>
</dbReference>
<evidence type="ECO:0000256" key="1">
    <source>
        <dbReference type="ARBA" id="ARBA00004429"/>
    </source>
</evidence>
<dbReference type="Pfam" id="PF01554">
    <property type="entry name" value="MatE"/>
    <property type="match status" value="2"/>
</dbReference>
<evidence type="ECO:0000256" key="5">
    <source>
        <dbReference type="ARBA" id="ARBA00022692"/>
    </source>
</evidence>
<keyword evidence="7" id="KW-0406">Ion transport</keyword>
<keyword evidence="2" id="KW-0813">Transport</keyword>
<evidence type="ECO:0000313" key="11">
    <source>
        <dbReference type="EMBL" id="RUO54204.1"/>
    </source>
</evidence>
<feature type="transmembrane region" description="Helical" evidence="10">
    <location>
        <begin position="133"/>
        <end position="150"/>
    </location>
</feature>
<dbReference type="RefSeq" id="WP_126761379.1">
    <property type="nucleotide sequence ID" value="NZ_JBHLTZ010000004.1"/>
</dbReference>
<dbReference type="EMBL" id="PIPW01000001">
    <property type="protein sequence ID" value="RUO54204.1"/>
    <property type="molecule type" value="Genomic_DNA"/>
</dbReference>
<feature type="transmembrane region" description="Helical" evidence="10">
    <location>
        <begin position="415"/>
        <end position="439"/>
    </location>
</feature>